<dbReference type="Proteomes" id="UP000015101">
    <property type="component" value="Unassembled WGS sequence"/>
</dbReference>
<dbReference type="EMBL" id="KB097496">
    <property type="protein sequence ID" value="ESN95973.1"/>
    <property type="molecule type" value="Genomic_DNA"/>
</dbReference>
<organism evidence="3 4">
    <name type="scientific">Helobdella robusta</name>
    <name type="common">Californian leech</name>
    <dbReference type="NCBI Taxonomy" id="6412"/>
    <lineage>
        <taxon>Eukaryota</taxon>
        <taxon>Metazoa</taxon>
        <taxon>Spiralia</taxon>
        <taxon>Lophotrochozoa</taxon>
        <taxon>Annelida</taxon>
        <taxon>Clitellata</taxon>
        <taxon>Hirudinea</taxon>
        <taxon>Rhynchobdellida</taxon>
        <taxon>Glossiphoniidae</taxon>
        <taxon>Helobdella</taxon>
    </lineage>
</organism>
<dbReference type="EnsemblMetazoa" id="HelroT178893">
    <property type="protein sequence ID" value="HelroP178893"/>
    <property type="gene ID" value="HelroG178893"/>
</dbReference>
<sequence>MSVKLERSLSRSDSRNSVSLTPKPKPRNNSSNNNNSNKNNNNKDDDDDDKFFLDCKVAYLSVMDSLSEPLKSKKDLNRGQLQFSDFCNICRKNERTTTKELLAVFHTFDINGDGYFVSMLMKLQEEKFREAERKYERRNSQPTTPTKSPGRENQNNNRLWEKPGFAKNRIAFLEKPNFYKDGKPIALKGSFYVGDDGDVRSYYYSVKLPQHTRAPTSWGLEGLEPLSILFNSSGPHNAEPPNILL</sequence>
<evidence type="ECO:0000313" key="2">
    <source>
        <dbReference type="EMBL" id="ESN95973.1"/>
    </source>
</evidence>
<gene>
    <name evidence="3" type="primary">20207001</name>
    <name evidence="2" type="ORF">HELRODRAFT_178893</name>
</gene>
<dbReference type="SUPFAM" id="SSF47473">
    <property type="entry name" value="EF-hand"/>
    <property type="match status" value="1"/>
</dbReference>
<dbReference type="CTD" id="20207001"/>
<dbReference type="RefSeq" id="XP_009026005.1">
    <property type="nucleotide sequence ID" value="XM_009027757.1"/>
</dbReference>
<evidence type="ECO:0000313" key="4">
    <source>
        <dbReference type="Proteomes" id="UP000015101"/>
    </source>
</evidence>
<protein>
    <recommendedName>
        <fullName evidence="5">EF-hand domain-containing protein</fullName>
    </recommendedName>
</protein>
<proteinExistence type="predicted"/>
<reference evidence="3" key="3">
    <citation type="submission" date="2015-06" db="UniProtKB">
        <authorList>
            <consortium name="EnsemblMetazoa"/>
        </authorList>
    </citation>
    <scope>IDENTIFICATION</scope>
</reference>
<feature type="compositionally biased region" description="Low complexity" evidence="1">
    <location>
        <begin position="28"/>
        <end position="40"/>
    </location>
</feature>
<dbReference type="KEGG" id="hro:HELRODRAFT_178893"/>
<reference evidence="2 4" key="2">
    <citation type="journal article" date="2013" name="Nature">
        <title>Insights into bilaterian evolution from three spiralian genomes.</title>
        <authorList>
            <person name="Simakov O."/>
            <person name="Marletaz F."/>
            <person name="Cho S.J."/>
            <person name="Edsinger-Gonzales E."/>
            <person name="Havlak P."/>
            <person name="Hellsten U."/>
            <person name="Kuo D.H."/>
            <person name="Larsson T."/>
            <person name="Lv J."/>
            <person name="Arendt D."/>
            <person name="Savage R."/>
            <person name="Osoegawa K."/>
            <person name="de Jong P."/>
            <person name="Grimwood J."/>
            <person name="Chapman J.A."/>
            <person name="Shapiro H."/>
            <person name="Aerts A."/>
            <person name="Otillar R.P."/>
            <person name="Terry A.Y."/>
            <person name="Boore J.L."/>
            <person name="Grigoriev I.V."/>
            <person name="Lindberg D.R."/>
            <person name="Seaver E.C."/>
            <person name="Weisblat D.A."/>
            <person name="Putnam N.H."/>
            <person name="Rokhsar D.S."/>
        </authorList>
    </citation>
    <scope>NUCLEOTIDE SEQUENCE</scope>
</reference>
<evidence type="ECO:0000313" key="3">
    <source>
        <dbReference type="EnsemblMetazoa" id="HelroP178893"/>
    </source>
</evidence>
<name>T1FDV2_HELRO</name>
<dbReference type="OrthoDB" id="26525at2759"/>
<feature type="compositionally biased region" description="Polar residues" evidence="1">
    <location>
        <begin position="140"/>
        <end position="158"/>
    </location>
</feature>
<dbReference type="InParanoid" id="T1FDV2"/>
<keyword evidence="4" id="KW-1185">Reference proteome</keyword>
<accession>T1FDV2</accession>
<feature type="region of interest" description="Disordered" evidence="1">
    <location>
        <begin position="1"/>
        <end position="47"/>
    </location>
</feature>
<evidence type="ECO:0008006" key="5">
    <source>
        <dbReference type="Google" id="ProtNLM"/>
    </source>
</evidence>
<feature type="region of interest" description="Disordered" evidence="1">
    <location>
        <begin position="131"/>
        <end position="159"/>
    </location>
</feature>
<reference evidence="4" key="1">
    <citation type="submission" date="2012-12" db="EMBL/GenBank/DDBJ databases">
        <authorList>
            <person name="Hellsten U."/>
            <person name="Grimwood J."/>
            <person name="Chapman J.A."/>
            <person name="Shapiro H."/>
            <person name="Aerts A."/>
            <person name="Otillar R.P."/>
            <person name="Terry A.Y."/>
            <person name="Boore J.L."/>
            <person name="Simakov O."/>
            <person name="Marletaz F."/>
            <person name="Cho S.-J."/>
            <person name="Edsinger-Gonzales E."/>
            <person name="Havlak P."/>
            <person name="Kuo D.-H."/>
            <person name="Larsson T."/>
            <person name="Lv J."/>
            <person name="Arendt D."/>
            <person name="Savage R."/>
            <person name="Osoegawa K."/>
            <person name="de Jong P."/>
            <person name="Lindberg D.R."/>
            <person name="Seaver E.C."/>
            <person name="Weisblat D.A."/>
            <person name="Putnam N.H."/>
            <person name="Grigoriev I.V."/>
            <person name="Rokhsar D.S."/>
        </authorList>
    </citation>
    <scope>NUCLEOTIDE SEQUENCE</scope>
</reference>
<dbReference type="InterPro" id="IPR011992">
    <property type="entry name" value="EF-hand-dom_pair"/>
</dbReference>
<dbReference type="HOGENOM" id="CLU_1134624_0_0_1"/>
<dbReference type="GeneID" id="20207001"/>
<evidence type="ECO:0000256" key="1">
    <source>
        <dbReference type="SAM" id="MobiDB-lite"/>
    </source>
</evidence>
<dbReference type="EMBL" id="AMQM01006605">
    <property type="status" value="NOT_ANNOTATED_CDS"/>
    <property type="molecule type" value="Genomic_DNA"/>
</dbReference>
<dbReference type="AlphaFoldDB" id="T1FDV2"/>
<feature type="compositionally biased region" description="Basic and acidic residues" evidence="1">
    <location>
        <begin position="1"/>
        <end position="14"/>
    </location>
</feature>